<name>A0A7H0JWM0_9CORY</name>
<evidence type="ECO:0000313" key="4">
    <source>
        <dbReference type="Proteomes" id="UP000516235"/>
    </source>
</evidence>
<evidence type="ECO:0000313" key="5">
    <source>
        <dbReference type="Proteomes" id="UP000642876"/>
    </source>
</evidence>
<dbReference type="EMBL" id="JACMYE010000001">
    <property type="protein sequence ID" value="MBC3178150.1"/>
    <property type="molecule type" value="Genomic_DNA"/>
</dbReference>
<dbReference type="Proteomes" id="UP000516235">
    <property type="component" value="Chromosome"/>
</dbReference>
<evidence type="ECO:0000256" key="1">
    <source>
        <dbReference type="SAM" id="MobiDB-lite"/>
    </source>
</evidence>
<dbReference type="AlphaFoldDB" id="A0A7H0JWM0"/>
<reference evidence="4 5" key="1">
    <citation type="submission" date="2020-08" db="EMBL/GenBank/DDBJ databases">
        <title>novel species in genus Corynebacterium.</title>
        <authorList>
            <person name="Zhang G."/>
        </authorList>
    </citation>
    <scope>NUCLEOTIDE SEQUENCE [LARGE SCALE GENOMIC DNA]</scope>
    <source>
        <strain evidence="4 5">zg-917</strain>
        <strain evidence="3">Zg-917</strain>
    </source>
</reference>
<evidence type="ECO:0000313" key="3">
    <source>
        <dbReference type="EMBL" id="QNP89436.1"/>
    </source>
</evidence>
<organism evidence="3 4">
    <name type="scientific">Corynebacterium lujinxingii</name>
    <dbReference type="NCBI Taxonomy" id="2763010"/>
    <lineage>
        <taxon>Bacteria</taxon>
        <taxon>Bacillati</taxon>
        <taxon>Actinomycetota</taxon>
        <taxon>Actinomycetes</taxon>
        <taxon>Mycobacteriales</taxon>
        <taxon>Corynebacteriaceae</taxon>
        <taxon>Corynebacterium</taxon>
    </lineage>
</organism>
<keyword evidence="5" id="KW-1185">Reference proteome</keyword>
<accession>A0A7H0JWM0</accession>
<evidence type="ECO:0000313" key="2">
    <source>
        <dbReference type="EMBL" id="MBC3178150.1"/>
    </source>
</evidence>
<dbReference type="KEGG" id="cluj:IAU68_06920"/>
<feature type="region of interest" description="Disordered" evidence="1">
    <location>
        <begin position="1"/>
        <end position="23"/>
    </location>
</feature>
<gene>
    <name evidence="2" type="ORF">H7348_02280</name>
    <name evidence="3" type="ORF">IAU68_06920</name>
</gene>
<protein>
    <submittedName>
        <fullName evidence="3">Uncharacterized protein</fullName>
    </submittedName>
</protein>
<dbReference type="Proteomes" id="UP000642876">
    <property type="component" value="Unassembled WGS sequence"/>
</dbReference>
<feature type="compositionally biased region" description="Basic and acidic residues" evidence="1">
    <location>
        <begin position="1"/>
        <end position="11"/>
    </location>
</feature>
<dbReference type="EMBL" id="CP061032">
    <property type="protein sequence ID" value="QNP89436.1"/>
    <property type="molecule type" value="Genomic_DNA"/>
</dbReference>
<proteinExistence type="predicted"/>
<dbReference type="RefSeq" id="WP_171192580.1">
    <property type="nucleotide sequence ID" value="NZ_CP061032.1"/>
</dbReference>
<sequence length="51" mass="5509">MKIKPEQDRLKWPVTPWADTDDDASERVGKVAAADQAAAVDYLIGLSAPPT</sequence>